<gene>
    <name evidence="2" type="ORF">JX265_011967</name>
</gene>
<reference evidence="2" key="1">
    <citation type="submission" date="2021-03" db="EMBL/GenBank/DDBJ databases">
        <title>Revisited historic fungal species revealed as producer of novel bioactive compounds through whole genome sequencing and comparative genomics.</title>
        <authorList>
            <person name="Vignolle G.A."/>
            <person name="Hochenegger N."/>
            <person name="Mach R.L."/>
            <person name="Mach-Aigner A.R."/>
            <person name="Javad Rahimi M."/>
            <person name="Salim K.A."/>
            <person name="Chan C.M."/>
            <person name="Lim L.B.L."/>
            <person name="Cai F."/>
            <person name="Druzhinina I.S."/>
            <person name="U'Ren J.M."/>
            <person name="Derntl C."/>
        </authorList>
    </citation>
    <scope>NUCLEOTIDE SEQUENCE</scope>
    <source>
        <strain evidence="2">TUCIM 5799</strain>
    </source>
</reference>
<sequence>MATPNKFSNPDTPAGDCLCGYLHCLVIEPAKAIFCLPCVCVAREKLNREKQNPRIVDQAPAPAAQMQGDASKPRDQWPESWRNPEANGGLLKKESPSQQEKTAAEKFRDGILAV</sequence>
<evidence type="ECO:0000256" key="1">
    <source>
        <dbReference type="SAM" id="MobiDB-lite"/>
    </source>
</evidence>
<comment type="caution">
    <text evidence="2">The sequence shown here is derived from an EMBL/GenBank/DDBJ whole genome shotgun (WGS) entry which is preliminary data.</text>
</comment>
<dbReference type="EMBL" id="JAFIMR010000047">
    <property type="protein sequence ID" value="KAI1856070.1"/>
    <property type="molecule type" value="Genomic_DNA"/>
</dbReference>
<protein>
    <submittedName>
        <fullName evidence="2">Uncharacterized protein</fullName>
    </submittedName>
</protein>
<feature type="compositionally biased region" description="Basic and acidic residues" evidence="1">
    <location>
        <begin position="102"/>
        <end position="114"/>
    </location>
</feature>
<dbReference type="Proteomes" id="UP000829685">
    <property type="component" value="Unassembled WGS sequence"/>
</dbReference>
<proteinExistence type="predicted"/>
<organism evidence="2 3">
    <name type="scientific">Neoarthrinium moseri</name>
    <dbReference type="NCBI Taxonomy" id="1658444"/>
    <lineage>
        <taxon>Eukaryota</taxon>
        <taxon>Fungi</taxon>
        <taxon>Dikarya</taxon>
        <taxon>Ascomycota</taxon>
        <taxon>Pezizomycotina</taxon>
        <taxon>Sordariomycetes</taxon>
        <taxon>Xylariomycetidae</taxon>
        <taxon>Amphisphaeriales</taxon>
        <taxon>Apiosporaceae</taxon>
        <taxon>Neoarthrinium</taxon>
    </lineage>
</organism>
<evidence type="ECO:0000313" key="2">
    <source>
        <dbReference type="EMBL" id="KAI1856070.1"/>
    </source>
</evidence>
<evidence type="ECO:0000313" key="3">
    <source>
        <dbReference type="Proteomes" id="UP000829685"/>
    </source>
</evidence>
<name>A0A9P9WB92_9PEZI</name>
<accession>A0A9P9WB92</accession>
<feature type="region of interest" description="Disordered" evidence="1">
    <location>
        <begin position="50"/>
        <end position="114"/>
    </location>
</feature>
<keyword evidence="3" id="KW-1185">Reference proteome</keyword>
<dbReference type="AlphaFoldDB" id="A0A9P9WB92"/>